<accession>A0ABW2JZY7</accession>
<dbReference type="Pfam" id="PF14526">
    <property type="entry name" value="Cass2"/>
    <property type="match status" value="1"/>
</dbReference>
<dbReference type="InterPro" id="IPR011256">
    <property type="entry name" value="Reg_factor_effector_dom_sf"/>
</dbReference>
<dbReference type="Proteomes" id="UP001596494">
    <property type="component" value="Unassembled WGS sequence"/>
</dbReference>
<protein>
    <submittedName>
        <fullName evidence="2">GyrI-like domain-containing protein</fullName>
    </submittedName>
</protein>
<reference evidence="3" key="1">
    <citation type="journal article" date="2019" name="Int. J. Syst. Evol. Microbiol.">
        <title>The Global Catalogue of Microorganisms (GCM) 10K type strain sequencing project: providing services to taxonomists for standard genome sequencing and annotation.</title>
        <authorList>
            <consortium name="The Broad Institute Genomics Platform"/>
            <consortium name="The Broad Institute Genome Sequencing Center for Infectious Disease"/>
            <person name="Wu L."/>
            <person name="Ma J."/>
        </authorList>
    </citation>
    <scope>NUCLEOTIDE SEQUENCE [LARGE SCALE GENOMIC DNA]</scope>
    <source>
        <strain evidence="3">CCUG 73951</strain>
    </source>
</reference>
<dbReference type="SUPFAM" id="SSF55136">
    <property type="entry name" value="Probable bacterial effector-binding domain"/>
    <property type="match status" value="1"/>
</dbReference>
<dbReference type="Gene3D" id="3.20.80.10">
    <property type="entry name" value="Regulatory factor, effector binding domain"/>
    <property type="match status" value="1"/>
</dbReference>
<comment type="caution">
    <text evidence="2">The sequence shown here is derived from an EMBL/GenBank/DDBJ whole genome shotgun (WGS) entry which is preliminary data.</text>
</comment>
<dbReference type="SMART" id="SM00871">
    <property type="entry name" value="AraC_E_bind"/>
    <property type="match status" value="1"/>
</dbReference>
<gene>
    <name evidence="2" type="ORF">ACFQMN_03210</name>
</gene>
<dbReference type="InterPro" id="IPR010499">
    <property type="entry name" value="AraC_E-bd"/>
</dbReference>
<proteinExistence type="predicted"/>
<sequence length="158" mass="18291">MKYEKPGIKQLAEMTIVGFRVQCKGSHYIHEIPKASAELDRRKNEIGHLVSPLEQFGAFVVDEETAEEEGYWVGFPVHTLEKIPEGMVSLTIPAQTYASLPIAGNNEQIVPAYEFLQQWMEKHDYPRLLNKWHLEKYTKWDSADYVEVDLLDTTENKH</sequence>
<dbReference type="InterPro" id="IPR029441">
    <property type="entry name" value="Cass2"/>
</dbReference>
<name>A0ABW2JZY7_9BACI</name>
<evidence type="ECO:0000313" key="2">
    <source>
        <dbReference type="EMBL" id="MFC7319894.1"/>
    </source>
</evidence>
<keyword evidence="3" id="KW-1185">Reference proteome</keyword>
<dbReference type="RefSeq" id="WP_289215656.1">
    <property type="nucleotide sequence ID" value="NZ_JAPVRC010000003.1"/>
</dbReference>
<feature type="domain" description="AraC effector-binding" evidence="1">
    <location>
        <begin position="4"/>
        <end position="149"/>
    </location>
</feature>
<evidence type="ECO:0000313" key="3">
    <source>
        <dbReference type="Proteomes" id="UP001596494"/>
    </source>
</evidence>
<organism evidence="2 3">
    <name type="scientific">Halobacillus campisalis</name>
    <dbReference type="NCBI Taxonomy" id="435909"/>
    <lineage>
        <taxon>Bacteria</taxon>
        <taxon>Bacillati</taxon>
        <taxon>Bacillota</taxon>
        <taxon>Bacilli</taxon>
        <taxon>Bacillales</taxon>
        <taxon>Bacillaceae</taxon>
        <taxon>Halobacillus</taxon>
    </lineage>
</organism>
<evidence type="ECO:0000259" key="1">
    <source>
        <dbReference type="SMART" id="SM00871"/>
    </source>
</evidence>
<dbReference type="EMBL" id="JBHTBY010000001">
    <property type="protein sequence ID" value="MFC7319894.1"/>
    <property type="molecule type" value="Genomic_DNA"/>
</dbReference>